<reference evidence="10 11" key="1">
    <citation type="submission" date="2014-11" db="EMBL/GenBank/DDBJ databases">
        <authorList>
            <person name="Zhu J."/>
            <person name="Qi W."/>
            <person name="Song R."/>
        </authorList>
    </citation>
    <scope>NUCLEOTIDE SEQUENCE [LARGE SCALE GENOMIC DNA]</scope>
</reference>
<dbReference type="InterPro" id="IPR006266">
    <property type="entry name" value="UMP_CMP_kinase"/>
</dbReference>
<comment type="function">
    <text evidence="9">Catalyzes the phosphorylation of pyrimidine nucleoside monophosphates at the expense of ATP. Plays an important role in de novo pyrimidine nucleotide biosynthesis. Has preference for UMP and CMP as phosphate acceptors.</text>
</comment>
<dbReference type="FunCoup" id="A0A0G4EKT6">
    <property type="interactions" value="323"/>
</dbReference>
<dbReference type="GO" id="GO:0005634">
    <property type="term" value="C:nucleus"/>
    <property type="evidence" value="ECO:0007669"/>
    <property type="project" value="UniProtKB-SubCell"/>
</dbReference>
<dbReference type="PhylomeDB" id="A0A0G4EKT6"/>
<evidence type="ECO:0000313" key="10">
    <source>
        <dbReference type="EMBL" id="CEL97781.1"/>
    </source>
</evidence>
<dbReference type="HAMAP" id="MF_03172">
    <property type="entry name" value="Adenylate_kinase_UMP_CMP_kin"/>
    <property type="match status" value="1"/>
</dbReference>
<dbReference type="InterPro" id="IPR027417">
    <property type="entry name" value="P-loop_NTPase"/>
</dbReference>
<dbReference type="InParanoid" id="A0A0G4EKT6"/>
<feature type="binding site" evidence="9">
    <location>
        <position position="149"/>
    </location>
    <ligand>
        <name>a ribonucleoside 5'-phosphate</name>
        <dbReference type="ChEBI" id="CHEBI:58043"/>
    </ligand>
</feature>
<dbReference type="STRING" id="1169540.A0A0G4EKT6"/>
<feature type="binding site" evidence="9">
    <location>
        <position position="40"/>
    </location>
    <ligand>
        <name>a ribonucleoside 5'-phosphate</name>
        <dbReference type="ChEBI" id="CHEBI:58043"/>
    </ligand>
</feature>
<comment type="catalytic activity">
    <reaction evidence="9">
        <text>CMP + ATP = CDP + ADP</text>
        <dbReference type="Rhea" id="RHEA:11600"/>
        <dbReference type="ChEBI" id="CHEBI:30616"/>
        <dbReference type="ChEBI" id="CHEBI:58069"/>
        <dbReference type="ChEBI" id="CHEBI:60377"/>
        <dbReference type="ChEBI" id="CHEBI:456216"/>
        <dbReference type="EC" id="2.7.4.14"/>
    </reaction>
</comment>
<comment type="catalytic activity">
    <reaction evidence="8 9">
        <text>UMP + ATP = UDP + ADP</text>
        <dbReference type="Rhea" id="RHEA:24400"/>
        <dbReference type="ChEBI" id="CHEBI:30616"/>
        <dbReference type="ChEBI" id="CHEBI:57865"/>
        <dbReference type="ChEBI" id="CHEBI:58223"/>
        <dbReference type="ChEBI" id="CHEBI:456216"/>
        <dbReference type="EC" id="2.7.4.14"/>
    </reaction>
</comment>
<feature type="binding site" evidence="9">
    <location>
        <begin position="62"/>
        <end position="64"/>
    </location>
    <ligand>
        <name>a ribonucleoside 5'-phosphate</name>
        <dbReference type="ChEBI" id="CHEBI:58043"/>
    </ligand>
</feature>
<feature type="binding site" evidence="9">
    <location>
        <position position="132"/>
    </location>
    <ligand>
        <name>ATP</name>
        <dbReference type="ChEBI" id="CHEBI:30616"/>
    </ligand>
</feature>
<dbReference type="Gene3D" id="3.40.50.300">
    <property type="entry name" value="P-loop containing nucleotide triphosphate hydrolases"/>
    <property type="match status" value="1"/>
</dbReference>
<keyword evidence="7 9" id="KW-0539">Nucleus</keyword>
<dbReference type="GO" id="GO:0006207">
    <property type="term" value="P:'de novo' pyrimidine nucleobase biosynthetic process"/>
    <property type="evidence" value="ECO:0007669"/>
    <property type="project" value="InterPro"/>
</dbReference>
<feature type="binding site" evidence="9">
    <location>
        <begin position="91"/>
        <end position="94"/>
    </location>
    <ligand>
        <name>a ribonucleoside 5'-phosphate</name>
        <dbReference type="ChEBI" id="CHEBI:58043"/>
    </ligand>
</feature>
<sequence length="207" mass="23557">MARPIVVFVLGGPGAGKGTQCTKIEETYGFCHVSAGDCLREERKTPGSEFGELIETYIKEGKIVPVEITVKLLEKKMRSHGWEGGKFLIDGFPRNLNNFEGWYAHLKDAVDDRYCLFFDCPEDVMEQRLVERGKDSGRVDDNLDSIRKRFKTYVDETMPIIQCFNDAGKLKKVDANQDICKVWEEVRCIFDDICQPKLLNGCCARSN</sequence>
<dbReference type="FunFam" id="3.40.50.300:FF:000315">
    <property type="entry name" value="Adenylate kinase 1"/>
    <property type="match status" value="1"/>
</dbReference>
<dbReference type="GO" id="GO:0033862">
    <property type="term" value="F:UMP kinase activity"/>
    <property type="evidence" value="ECO:0007669"/>
    <property type="project" value="RHEA"/>
</dbReference>
<evidence type="ECO:0000256" key="4">
    <source>
        <dbReference type="ARBA" id="ARBA00022777"/>
    </source>
</evidence>
<dbReference type="InterPro" id="IPR000850">
    <property type="entry name" value="Adenylat/UMP-CMP_kin"/>
</dbReference>
<evidence type="ECO:0000256" key="2">
    <source>
        <dbReference type="ARBA" id="ARBA00022679"/>
    </source>
</evidence>
<dbReference type="InterPro" id="IPR033690">
    <property type="entry name" value="Adenylat_kinase_CS"/>
</dbReference>
<name>A0A0G4EKT6_VITBC</name>
<evidence type="ECO:0000256" key="8">
    <source>
        <dbReference type="ARBA" id="ARBA00048116"/>
    </source>
</evidence>
<feature type="region of interest" description="LID" evidence="9">
    <location>
        <begin position="131"/>
        <end position="141"/>
    </location>
</feature>
<accession>A0A0G4EKT6</accession>
<comment type="similarity">
    <text evidence="9">Belongs to the adenylate kinase family. UMP-CMP kinase subfamily.</text>
</comment>
<dbReference type="AlphaFoldDB" id="A0A0G4EKT6"/>
<protein>
    <recommendedName>
        <fullName evidence="9">UMP-CMP kinase</fullName>
        <ecNumber evidence="9">2.7.4.14</ecNumber>
    </recommendedName>
    <alternativeName>
        <fullName evidence="9">Deoxycytidylate kinase</fullName>
        <shortName evidence="9">CK</shortName>
        <shortName evidence="9">dCMP kinase</shortName>
    </alternativeName>
    <alternativeName>
        <fullName evidence="9">Uridine monophosphate/cytidine monophosphate kinase</fullName>
        <shortName evidence="9">UMP/CMP kinase</shortName>
        <shortName evidence="9">UMP/CMPK</shortName>
    </alternativeName>
</protein>
<organism evidence="10 11">
    <name type="scientific">Vitrella brassicaformis (strain CCMP3155)</name>
    <dbReference type="NCBI Taxonomy" id="1169540"/>
    <lineage>
        <taxon>Eukaryota</taxon>
        <taxon>Sar</taxon>
        <taxon>Alveolata</taxon>
        <taxon>Colpodellida</taxon>
        <taxon>Vitrellaceae</taxon>
        <taxon>Vitrella</taxon>
    </lineage>
</organism>
<dbReference type="SUPFAM" id="SSF52540">
    <property type="entry name" value="P-loop containing nucleoside triphosphate hydrolases"/>
    <property type="match status" value="1"/>
</dbReference>
<comment type="domain">
    <text evidence="9">Consists of three domains, a large central CORE domain and two small peripheral domains, NMPbind and LID, which undergo movements during catalysis. The LID domain closes over the site of phosphoryl transfer upon ATP binding. Assembling and dissambling the active center during each catalytic cycle provides an effective means to prevent ATP hydrolysis.</text>
</comment>
<feature type="binding site" evidence="9">
    <location>
        <begin position="14"/>
        <end position="19"/>
    </location>
    <ligand>
        <name>ATP</name>
        <dbReference type="ChEBI" id="CHEBI:30616"/>
    </ligand>
</feature>
<keyword evidence="1 9" id="KW-0963">Cytoplasm</keyword>
<proteinExistence type="inferred from homology"/>
<dbReference type="EC" id="2.7.4.14" evidence="9"/>
<evidence type="ECO:0000256" key="1">
    <source>
        <dbReference type="ARBA" id="ARBA00022490"/>
    </source>
</evidence>
<dbReference type="GO" id="GO:0036431">
    <property type="term" value="F:dCMP kinase activity"/>
    <property type="evidence" value="ECO:0007669"/>
    <property type="project" value="RHEA"/>
</dbReference>
<comment type="catalytic activity">
    <reaction evidence="9">
        <text>dCMP + ATP = dCDP + ADP</text>
        <dbReference type="Rhea" id="RHEA:25094"/>
        <dbReference type="ChEBI" id="CHEBI:30616"/>
        <dbReference type="ChEBI" id="CHEBI:57566"/>
        <dbReference type="ChEBI" id="CHEBI:58593"/>
        <dbReference type="ChEBI" id="CHEBI:456216"/>
        <dbReference type="EC" id="2.7.4.14"/>
    </reaction>
</comment>
<feature type="binding site" evidence="9">
    <location>
        <position position="138"/>
    </location>
    <ligand>
        <name>a ribonucleoside 5'-phosphate</name>
        <dbReference type="ChEBI" id="CHEBI:58043"/>
    </ligand>
</feature>
<dbReference type="EMBL" id="CDMY01000256">
    <property type="protein sequence ID" value="CEL97781.1"/>
    <property type="molecule type" value="Genomic_DNA"/>
</dbReference>
<dbReference type="PROSITE" id="PS00113">
    <property type="entry name" value="ADENYLATE_KINASE"/>
    <property type="match status" value="1"/>
</dbReference>
<dbReference type="CDD" id="cd01428">
    <property type="entry name" value="ADK"/>
    <property type="match status" value="1"/>
</dbReference>
<dbReference type="HAMAP" id="MF_00235">
    <property type="entry name" value="Adenylate_kinase_Adk"/>
    <property type="match status" value="1"/>
</dbReference>
<evidence type="ECO:0000256" key="7">
    <source>
        <dbReference type="ARBA" id="ARBA00023242"/>
    </source>
</evidence>
<evidence type="ECO:0000313" key="11">
    <source>
        <dbReference type="Proteomes" id="UP000041254"/>
    </source>
</evidence>
<dbReference type="PANTHER" id="PTHR23359">
    <property type="entry name" value="NUCLEOTIDE KINASE"/>
    <property type="match status" value="1"/>
</dbReference>
<feature type="region of interest" description="NMPbind" evidence="9">
    <location>
        <begin position="34"/>
        <end position="64"/>
    </location>
</feature>
<keyword evidence="3 9" id="KW-0547">Nucleotide-binding</keyword>
<keyword evidence="4 9" id="KW-0418">Kinase</keyword>
<comment type="subunit">
    <text evidence="9">Monomer.</text>
</comment>
<dbReference type="Proteomes" id="UP000041254">
    <property type="component" value="Unassembled WGS sequence"/>
</dbReference>
<evidence type="ECO:0000256" key="5">
    <source>
        <dbReference type="ARBA" id="ARBA00022840"/>
    </source>
</evidence>
<keyword evidence="5 9" id="KW-0067">ATP-binding</keyword>
<evidence type="ECO:0000256" key="9">
    <source>
        <dbReference type="HAMAP-Rule" id="MF_03172"/>
    </source>
</evidence>
<keyword evidence="6 9" id="KW-0665">Pyrimidine biosynthesis</keyword>
<comment type="subcellular location">
    <subcellularLocation>
        <location evidence="9">Cytoplasm</location>
    </subcellularLocation>
    <subcellularLocation>
        <location evidence="9">Nucleus</location>
    </subcellularLocation>
</comment>
<dbReference type="OrthoDB" id="442176at2759"/>
<dbReference type="GO" id="GO:0036430">
    <property type="term" value="F:CMP kinase activity"/>
    <property type="evidence" value="ECO:0007669"/>
    <property type="project" value="RHEA"/>
</dbReference>
<dbReference type="PRINTS" id="PR00094">
    <property type="entry name" value="ADENYLTKNASE"/>
</dbReference>
<keyword evidence="2 9" id="KW-0808">Transferase</keyword>
<feature type="binding site" evidence="9">
    <location>
        <position position="177"/>
    </location>
    <ligand>
        <name>ATP</name>
        <dbReference type="ChEBI" id="CHEBI:30616"/>
    </ligand>
</feature>
<comment type="cofactor">
    <cofactor evidence="9">
        <name>Mg(2+)</name>
        <dbReference type="ChEBI" id="CHEBI:18420"/>
    </cofactor>
    <text evidence="9">Binds 1 Mg(2+) ion per monomer.</text>
</comment>
<evidence type="ECO:0000256" key="6">
    <source>
        <dbReference type="ARBA" id="ARBA00022975"/>
    </source>
</evidence>
<evidence type="ECO:0000256" key="3">
    <source>
        <dbReference type="ARBA" id="ARBA00022741"/>
    </source>
</evidence>
<dbReference type="OMA" id="EQTMPVI"/>
<dbReference type="NCBIfam" id="TIGR01359">
    <property type="entry name" value="UMP_CMP_kin_fam"/>
    <property type="match status" value="1"/>
</dbReference>
<feature type="binding site" evidence="9">
    <location>
        <position position="98"/>
    </location>
    <ligand>
        <name>CMP</name>
        <dbReference type="ChEBI" id="CHEBI:60377"/>
    </ligand>
</feature>
<gene>
    <name evidence="10" type="ORF">Vbra_7702</name>
</gene>
<dbReference type="GO" id="GO:0006221">
    <property type="term" value="P:pyrimidine nucleotide biosynthetic process"/>
    <property type="evidence" value="ECO:0007669"/>
    <property type="project" value="UniProtKB-UniRule"/>
</dbReference>
<keyword evidence="11" id="KW-1185">Reference proteome</keyword>
<dbReference type="GO" id="GO:0005524">
    <property type="term" value="F:ATP binding"/>
    <property type="evidence" value="ECO:0007669"/>
    <property type="project" value="UniProtKB-KW"/>
</dbReference>
<dbReference type="Pfam" id="PF00406">
    <property type="entry name" value="ADK"/>
    <property type="match status" value="1"/>
</dbReference>
<dbReference type="VEuPathDB" id="CryptoDB:Vbra_7702"/>
<dbReference type="GO" id="GO:0005737">
    <property type="term" value="C:cytoplasm"/>
    <property type="evidence" value="ECO:0007669"/>
    <property type="project" value="UniProtKB-SubCell"/>
</dbReference>